<dbReference type="InterPro" id="IPR015943">
    <property type="entry name" value="WD40/YVTN_repeat-like_dom_sf"/>
</dbReference>
<dbReference type="PANTHER" id="PTHR23193:SF46">
    <property type="entry name" value="NUCLEAR PORE COMPLEX PROTEIN NUP214"/>
    <property type="match status" value="1"/>
</dbReference>
<dbReference type="GO" id="GO:0017056">
    <property type="term" value="F:structural constituent of nuclear pore"/>
    <property type="evidence" value="ECO:0007669"/>
    <property type="project" value="TreeGrafter"/>
</dbReference>
<dbReference type="OrthoDB" id="248320at2759"/>
<dbReference type="Gene3D" id="2.130.10.10">
    <property type="entry name" value="YVTN repeat-like/Quinoprotein amine dehydrogenase"/>
    <property type="match status" value="1"/>
</dbReference>
<sequence>MAQQCPASVDVTDIQFKLQSKHKIFGENSKLRDHVNLLACASNHGLLFVGNPNEPELLAFMLPDIIYAKSKQQPVHVRTTKLPNVANTIGCNADGSMLAVNYTLQGFGVLDIYHVPSFANSDVKTLYSIRLPDQNVYALHILWNPVLSNIIGVVLSNGNFVLYTLKDGGAMEMRSLNNQQIQSGCWSPKGKQIVFGYPNGKLQQFKPDLTIVKSIICPPNIHPGPFDTIALHWLSTFQFVASFLQHGDEAMPNLYLINAPKGGTPVYINYNDVCYSGSEPRKQQVSFIHIAQWNLLLVTSANGVEIGLLGTKDSNDQPQWVHYMLLDEARIEMPLTEGSDETYPIGLALDISPTHQLIMGERKLDTMPVIHVLSTHGHLLCFNFLNLTENAVNICSPPAPIQYALSEFRILDEGSLTKSSSTQSVVEDTKNISLPPIEQLPPAPAPPLSFNTQPQINAAPQMVSMFGAPANKNLFSAGWEQKSQNLKFGAPPSSQEAAPIALTKPIAQAAPMGMTQQTLKAPQSTNEVFKPLYTVSPEFAPPTVQSVQQQNQQPQYEVISKSKAQTLNLNETNTVIQQMIVMQISSFDKEIKQLGQKAKLALNDDPSVMKSYSKRLINLQEIIEQANERDFIMDVQDLRHSLTESYEMLNECRTKLETYQNPDTPGVKYLSLYDCISQRQLKCLQSYLTVNQSIMKRLEDQMDTQWSHYQDLVRRNSRIHLRIPCLDGIYQQMTKLKNLITQQQSKLHYIKSIIKQKDLGSIRTGSESRKDLSAQTIKSDGGLVSLADSILSMTIQSITDAKSSKLSENKLTALRNFVSEQGKVKIIKPQRPNRVELTSEVILETKQLIKKKETKDKEAKVAAVKAQDVVKHSTTATFKPMQTQINQMQLQKGQQQQQQQQIKQITEQQQLQFSKATPTVGFFSNAQTAAAAATSAAAAAATIQSNQQTSTPFAALNFNTGSNTNIFAKTEPNKVEINAEMSKMGGNNSNTLKANVVAENKPNNTFAAAPNKTILPKPAEAGEKSPAAAANFSFTNKSDAGDAAKPAAAFNIASKGFAGFGQQATNANAPNTMFANNPNKSVVDLSGSQTKDVPKAFSFGNTFSALTDLKASAASNQSNLPPTSAPPSTLSSTTTMQPTIFNKQNDNPLFAPQALSFSAYGTGRPKTPTEVVQPKNAAETAALTKDAKGASVADSGDATKTTADTEDMILKSLNICKPTPKETVKPNEGNIFSFTSNNENNPPTAFQIVSDTKGTTPTNIATVATSTTTIFGKSATTTAAAEPAFSIFSGNNSTASAFGTIASSLTTATTTTAAPFATSTIGGAGSSAFSFTNSTPFKQLPLPTFQNPISASTTATVSSASVNSTTVAAPIAVAPASVATVTPATVSAAVSPTAAITVAATTTILTPTPSPTASAAAAVSSAAPVTSATTSFFSTIAANKGDASNGSIFGNSGQSTPGQFNAVKSENTPQQPTSVASVPAFGGLSLGGQAPAASGGSIFGNASSGGFGASTGGIFAAAAANSPIGGNTSAGSIFGNAAAKSPDTTAASIFGNAAAKPAENTSSIFGNAAAKSAENTGSSIFGGGAATAKPAESVSVFGSPTSTNPAVSSGSIFGQPSSVSVGGNIFAAAAAASKPDASATASGFSFVGSAFGGTANTVAPAGGSIFGGAAATAADPQQQQQPQQGNIFSSPNSGGFGGAVGTSPFSSFSQGGSSVANTGFGSPTQPQQPQQQQQQQQAGAFSRPIFGGAPTFGSPPAFGTQPSFGGAPTFGSPKGFGSFATPTTTAFSAPTTQSGNIFEALGATDTGLSFGNLAQTTNPPNAPKPMFGGSSFMNYRA</sequence>
<feature type="compositionally biased region" description="Low complexity" evidence="1">
    <location>
        <begin position="1725"/>
        <end position="1737"/>
    </location>
</feature>
<dbReference type="SUPFAM" id="SSF117289">
    <property type="entry name" value="Nucleoporin domain"/>
    <property type="match status" value="1"/>
</dbReference>
<feature type="region of interest" description="Disordered" evidence="1">
    <location>
        <begin position="1114"/>
        <end position="1148"/>
    </location>
</feature>
<dbReference type="GO" id="GO:0006405">
    <property type="term" value="P:RNA export from nucleus"/>
    <property type="evidence" value="ECO:0007669"/>
    <property type="project" value="TreeGrafter"/>
</dbReference>
<evidence type="ECO:0000313" key="2">
    <source>
        <dbReference type="EMBL" id="CAD7012423.1"/>
    </source>
</evidence>
<name>A0A811VDY8_CERCA</name>
<feature type="region of interest" description="Disordered" evidence="1">
    <location>
        <begin position="1448"/>
        <end position="1476"/>
    </location>
</feature>
<dbReference type="PANTHER" id="PTHR23193">
    <property type="entry name" value="NUCLEAR PORE COMPLEX PROTEIN NUP"/>
    <property type="match status" value="1"/>
</dbReference>
<dbReference type="EMBL" id="CAJHJT010000056">
    <property type="protein sequence ID" value="CAD7012423.1"/>
    <property type="molecule type" value="Genomic_DNA"/>
</dbReference>
<feature type="compositionally biased region" description="Low complexity" evidence="1">
    <location>
        <begin position="1703"/>
        <end position="1714"/>
    </location>
</feature>
<proteinExistence type="predicted"/>
<dbReference type="GO" id="GO:0008139">
    <property type="term" value="F:nuclear localization sequence binding"/>
    <property type="evidence" value="ECO:0007669"/>
    <property type="project" value="TreeGrafter"/>
</dbReference>
<comment type="caution">
    <text evidence="2">The sequence shown here is derived from an EMBL/GenBank/DDBJ whole genome shotgun (WGS) entry which is preliminary data.</text>
</comment>
<evidence type="ECO:0000313" key="3">
    <source>
        <dbReference type="Proteomes" id="UP000606786"/>
    </source>
</evidence>
<feature type="region of interest" description="Disordered" evidence="1">
    <location>
        <begin position="1670"/>
        <end position="1777"/>
    </location>
</feature>
<dbReference type="InterPro" id="IPR026054">
    <property type="entry name" value="Nucleoporin"/>
</dbReference>
<feature type="compositionally biased region" description="Low complexity" evidence="1">
    <location>
        <begin position="1670"/>
        <end position="1685"/>
    </location>
</feature>
<protein>
    <submittedName>
        <fullName evidence="2">(Mediterranean fruit fly) hypothetical protein</fullName>
    </submittedName>
</protein>
<dbReference type="GO" id="GO:0005643">
    <property type="term" value="C:nuclear pore"/>
    <property type="evidence" value="ECO:0007669"/>
    <property type="project" value="TreeGrafter"/>
</dbReference>
<accession>A0A811VDY8</accession>
<keyword evidence="3" id="KW-1185">Reference proteome</keyword>
<organism evidence="2 3">
    <name type="scientific">Ceratitis capitata</name>
    <name type="common">Mediterranean fruit fly</name>
    <name type="synonym">Tephritis capitata</name>
    <dbReference type="NCBI Taxonomy" id="7213"/>
    <lineage>
        <taxon>Eukaryota</taxon>
        <taxon>Metazoa</taxon>
        <taxon>Ecdysozoa</taxon>
        <taxon>Arthropoda</taxon>
        <taxon>Hexapoda</taxon>
        <taxon>Insecta</taxon>
        <taxon>Pterygota</taxon>
        <taxon>Neoptera</taxon>
        <taxon>Endopterygota</taxon>
        <taxon>Diptera</taxon>
        <taxon>Brachycera</taxon>
        <taxon>Muscomorpha</taxon>
        <taxon>Tephritoidea</taxon>
        <taxon>Tephritidae</taxon>
        <taxon>Ceratitis</taxon>
        <taxon>Ceratitis</taxon>
    </lineage>
</organism>
<feature type="region of interest" description="Disordered" evidence="1">
    <location>
        <begin position="1811"/>
        <end position="1837"/>
    </location>
</feature>
<dbReference type="GO" id="GO:0006606">
    <property type="term" value="P:protein import into nucleus"/>
    <property type="evidence" value="ECO:0007669"/>
    <property type="project" value="TreeGrafter"/>
</dbReference>
<dbReference type="Proteomes" id="UP000606786">
    <property type="component" value="Unassembled WGS sequence"/>
</dbReference>
<reference evidence="2" key="1">
    <citation type="submission" date="2020-11" db="EMBL/GenBank/DDBJ databases">
        <authorList>
            <person name="Whitehead M."/>
        </authorList>
    </citation>
    <scope>NUCLEOTIDE SEQUENCE</scope>
    <source>
        <strain evidence="2">EGII</strain>
    </source>
</reference>
<feature type="compositionally biased region" description="Polar residues" evidence="1">
    <location>
        <begin position="1715"/>
        <end position="1724"/>
    </location>
</feature>
<feature type="compositionally biased region" description="Low complexity" evidence="1">
    <location>
        <begin position="1118"/>
        <end position="1139"/>
    </location>
</feature>
<evidence type="ECO:0000256" key="1">
    <source>
        <dbReference type="SAM" id="MobiDB-lite"/>
    </source>
</evidence>
<gene>
    <name evidence="2" type="ORF">CCAP1982_LOCUS20507</name>
</gene>